<feature type="domain" description="AIG1-type G" evidence="4">
    <location>
        <begin position="233"/>
        <end position="392"/>
    </location>
</feature>
<organism evidence="5 6">
    <name type="scientific">Daphnia pulex</name>
    <name type="common">Water flea</name>
    <dbReference type="NCBI Taxonomy" id="6669"/>
    <lineage>
        <taxon>Eukaryota</taxon>
        <taxon>Metazoa</taxon>
        <taxon>Ecdysozoa</taxon>
        <taxon>Arthropoda</taxon>
        <taxon>Crustacea</taxon>
        <taxon>Branchiopoda</taxon>
        <taxon>Diplostraca</taxon>
        <taxon>Cladocera</taxon>
        <taxon>Anomopoda</taxon>
        <taxon>Daphniidae</taxon>
        <taxon>Daphnia</taxon>
    </lineage>
</organism>
<keyword evidence="6" id="KW-1185">Reference proteome</keyword>
<dbReference type="GO" id="GO:0060090">
    <property type="term" value="F:molecular adaptor activity"/>
    <property type="evidence" value="ECO:0000318"/>
    <property type="project" value="GO_Central"/>
</dbReference>
<dbReference type="eggNOG" id="ENOG502QTS0">
    <property type="taxonomic scope" value="Eukaryota"/>
</dbReference>
<dbReference type="PANTHER" id="PTHR32046:SF14">
    <property type="match status" value="1"/>
</dbReference>
<dbReference type="STRING" id="6669.E9HC49"/>
<dbReference type="EMBL" id="GL732618">
    <property type="protein sequence ID" value="EFX70719.1"/>
    <property type="molecule type" value="Genomic_DNA"/>
</dbReference>
<dbReference type="GO" id="GO:0031105">
    <property type="term" value="C:septin complex"/>
    <property type="evidence" value="ECO:0000318"/>
    <property type="project" value="GO_Central"/>
</dbReference>
<feature type="compositionally biased region" description="Basic and acidic residues" evidence="3">
    <location>
        <begin position="134"/>
        <end position="156"/>
    </location>
</feature>
<feature type="region of interest" description="Disordered" evidence="3">
    <location>
        <begin position="134"/>
        <end position="157"/>
    </location>
</feature>
<dbReference type="GO" id="GO:0008104">
    <property type="term" value="P:intracellular protein localization"/>
    <property type="evidence" value="ECO:0000318"/>
    <property type="project" value="GO_Central"/>
</dbReference>
<evidence type="ECO:0000259" key="4">
    <source>
        <dbReference type="Pfam" id="PF04548"/>
    </source>
</evidence>
<dbReference type="GO" id="GO:0003924">
    <property type="term" value="F:GTPase activity"/>
    <property type="evidence" value="ECO:0000318"/>
    <property type="project" value="GO_Central"/>
</dbReference>
<dbReference type="GO" id="GO:0032153">
    <property type="term" value="C:cell division site"/>
    <property type="evidence" value="ECO:0000318"/>
    <property type="project" value="GO_Central"/>
</dbReference>
<evidence type="ECO:0000256" key="1">
    <source>
        <dbReference type="ARBA" id="ARBA00008535"/>
    </source>
</evidence>
<dbReference type="CDD" id="cd00882">
    <property type="entry name" value="Ras_like_GTPase"/>
    <property type="match status" value="1"/>
</dbReference>
<comment type="similarity">
    <text evidence="1">Belongs to the TRAFAC class TrmE-Era-EngA-EngB-Septin-like GTPase superfamily. AIG1/Toc34/Toc159-like paraseptin GTPase family. IAN subfamily.</text>
</comment>
<dbReference type="GO" id="GO:0015630">
    <property type="term" value="C:microtubule cytoskeleton"/>
    <property type="evidence" value="ECO:0000318"/>
    <property type="project" value="GO_Central"/>
</dbReference>
<name>E9HC49_DAPPU</name>
<accession>E9HC49</accession>
<dbReference type="OrthoDB" id="391988at2759"/>
<reference evidence="5 6" key="1">
    <citation type="journal article" date="2011" name="Science">
        <title>The ecoresponsive genome of Daphnia pulex.</title>
        <authorList>
            <person name="Colbourne J.K."/>
            <person name="Pfrender M.E."/>
            <person name="Gilbert D."/>
            <person name="Thomas W.K."/>
            <person name="Tucker A."/>
            <person name="Oakley T.H."/>
            <person name="Tokishita S."/>
            <person name="Aerts A."/>
            <person name="Arnold G.J."/>
            <person name="Basu M.K."/>
            <person name="Bauer D.J."/>
            <person name="Caceres C.E."/>
            <person name="Carmel L."/>
            <person name="Casola C."/>
            <person name="Choi J.H."/>
            <person name="Detter J.C."/>
            <person name="Dong Q."/>
            <person name="Dusheyko S."/>
            <person name="Eads B.D."/>
            <person name="Frohlich T."/>
            <person name="Geiler-Samerotte K.A."/>
            <person name="Gerlach D."/>
            <person name="Hatcher P."/>
            <person name="Jogdeo S."/>
            <person name="Krijgsveld J."/>
            <person name="Kriventseva E.V."/>
            <person name="Kultz D."/>
            <person name="Laforsch C."/>
            <person name="Lindquist E."/>
            <person name="Lopez J."/>
            <person name="Manak J.R."/>
            <person name="Muller J."/>
            <person name="Pangilinan J."/>
            <person name="Patwardhan R.P."/>
            <person name="Pitluck S."/>
            <person name="Pritham E.J."/>
            <person name="Rechtsteiner A."/>
            <person name="Rho M."/>
            <person name="Rogozin I.B."/>
            <person name="Sakarya O."/>
            <person name="Salamov A."/>
            <person name="Schaack S."/>
            <person name="Shapiro H."/>
            <person name="Shiga Y."/>
            <person name="Skalitzky C."/>
            <person name="Smith Z."/>
            <person name="Souvorov A."/>
            <person name="Sung W."/>
            <person name="Tang Z."/>
            <person name="Tsuchiya D."/>
            <person name="Tu H."/>
            <person name="Vos H."/>
            <person name="Wang M."/>
            <person name="Wolf Y.I."/>
            <person name="Yamagata H."/>
            <person name="Yamada T."/>
            <person name="Ye Y."/>
            <person name="Shaw J.R."/>
            <person name="Andrews J."/>
            <person name="Crease T.J."/>
            <person name="Tang H."/>
            <person name="Lucas S.M."/>
            <person name="Robertson H.M."/>
            <person name="Bork P."/>
            <person name="Koonin E.V."/>
            <person name="Zdobnov E.M."/>
            <person name="Grigoriev I.V."/>
            <person name="Lynch M."/>
            <person name="Boore J.L."/>
        </authorList>
    </citation>
    <scope>NUCLEOTIDE SEQUENCE [LARGE SCALE GENOMIC DNA]</scope>
</reference>
<sequence length="654" mass="74400">MAESIEKRTSSINRTAQLVRSSTVNEITEKDPLAVDFIQIKNYDTQDRTSTCIRSGPADPNTDVVLSEHLSEPFNSARALSMMRQNRDVATGPLTPPLPTVGLPTVLSVDARVQKKSTDARRRKGNVVRVRTTGDGECDKRKTQSKSFAREDEMKTNNKMYTEANETRLNANDGIAKVFSTSRHYSQLIKKGQPNVYLLHAEETSVGEDFRCFDIGQPEGTPPLFGMRNHKVIILMGATGCGKSTLINGMVNYILGVKWNDPFRFKCVRETTARNQAHSQTSTVTAYTLRHHDGMAVPYSITIIDTPGYGHITENKRDKETTRKIQEFLTQQETRVDEIHAVCFVAPSGNGQLTASQRHVIDSVLSVFNKDVKENIRLLVTFADNAHPSVVEACLAANFPVTSTSAGITFSKFNCSVLYASNRQHEEDGPCFDELFWDMSQEHFHKFFTMLEGMNGKDLKSTRNVIQSRRLLGQSLKDIEQELEVCLVKIENMEIFNREIRECRHKMETNTNFSFEKTEMRPTMFTCEKRFFAYNCRRCSDTCEKPNKLKYSERQQKRKCELCTCPASEHEYQTFEWRLTPVKITTTPKDMKAEYESNYDRKVFVEQLLADNLDELNVAKAKVFSLLEQMGINVRSLESTALRSNALTPSDYLN</sequence>
<dbReference type="GO" id="GO:0061640">
    <property type="term" value="P:cytoskeleton-dependent cytokinesis"/>
    <property type="evidence" value="ECO:0000318"/>
    <property type="project" value="GO_Central"/>
</dbReference>
<protein>
    <recommendedName>
        <fullName evidence="4">AIG1-type G domain-containing protein</fullName>
    </recommendedName>
</protein>
<evidence type="ECO:0000313" key="6">
    <source>
        <dbReference type="Proteomes" id="UP000000305"/>
    </source>
</evidence>
<evidence type="ECO:0000256" key="3">
    <source>
        <dbReference type="SAM" id="MobiDB-lite"/>
    </source>
</evidence>
<dbReference type="HOGENOM" id="CLU_419367_0_0_1"/>
<dbReference type="PhylomeDB" id="E9HC49"/>
<dbReference type="GO" id="GO:0005525">
    <property type="term" value="F:GTP binding"/>
    <property type="evidence" value="ECO:0007669"/>
    <property type="project" value="InterPro"/>
</dbReference>
<keyword evidence="2" id="KW-0547">Nucleotide-binding</keyword>
<dbReference type="FunFam" id="3.40.50.300:FF:003534">
    <property type="entry name" value="Uncharacterized protein"/>
    <property type="match status" value="1"/>
</dbReference>
<dbReference type="SUPFAM" id="SSF52540">
    <property type="entry name" value="P-loop containing nucleoside triphosphate hydrolases"/>
    <property type="match status" value="2"/>
</dbReference>
<dbReference type="Gene3D" id="3.40.50.300">
    <property type="entry name" value="P-loop containing nucleotide triphosphate hydrolases"/>
    <property type="match status" value="1"/>
</dbReference>
<dbReference type="Proteomes" id="UP000000305">
    <property type="component" value="Unassembled WGS sequence"/>
</dbReference>
<dbReference type="InterPro" id="IPR006703">
    <property type="entry name" value="G_AIG1"/>
</dbReference>
<dbReference type="InterPro" id="IPR027417">
    <property type="entry name" value="P-loop_NTPase"/>
</dbReference>
<dbReference type="Pfam" id="PF04548">
    <property type="entry name" value="AIG1"/>
    <property type="match status" value="1"/>
</dbReference>
<dbReference type="KEGG" id="dpx:DAPPUDRAFT_256809"/>
<dbReference type="InParanoid" id="E9HC49"/>
<dbReference type="GO" id="GO:0005940">
    <property type="term" value="C:septin ring"/>
    <property type="evidence" value="ECO:0000318"/>
    <property type="project" value="GO_Central"/>
</dbReference>
<dbReference type="AlphaFoldDB" id="E9HC49"/>
<evidence type="ECO:0000313" key="5">
    <source>
        <dbReference type="EMBL" id="EFX70719.1"/>
    </source>
</evidence>
<proteinExistence type="inferred from homology"/>
<evidence type="ECO:0000256" key="2">
    <source>
        <dbReference type="ARBA" id="ARBA00022741"/>
    </source>
</evidence>
<dbReference type="PANTHER" id="PTHR32046">
    <property type="entry name" value="G DOMAIN-CONTAINING PROTEIN"/>
    <property type="match status" value="1"/>
</dbReference>
<gene>
    <name evidence="5" type="ORF">DAPPUDRAFT_256809</name>
</gene>